<reference evidence="1 2" key="1">
    <citation type="submission" date="2024-02" db="EMBL/GenBank/DDBJ databases">
        <title>Rhodopirellula caenicola NBRC 110016.</title>
        <authorList>
            <person name="Ichikawa N."/>
            <person name="Katano-Makiyama Y."/>
            <person name="Hidaka K."/>
        </authorList>
    </citation>
    <scope>NUCLEOTIDE SEQUENCE [LARGE SCALE GENOMIC DNA]</scope>
    <source>
        <strain evidence="1 2">NBRC 110016</strain>
    </source>
</reference>
<keyword evidence="2" id="KW-1185">Reference proteome</keyword>
<dbReference type="RefSeq" id="WP_345689703.1">
    <property type="nucleotide sequence ID" value="NZ_BAABRO010000045.1"/>
</dbReference>
<sequence>MATQRDEFDPPQQLLTAVVTQIAIPVLTDIASEIGVDCVASVKVCVRDDRTHQFNVVGTTVSTSLVDENTEVRLRFRKTYRDDRILFAMDTQHADAWRDSGFSGVWIHGDIVINNAGTTCRIRDKTICYNQGWHNW</sequence>
<gene>
    <name evidence="1" type="ORF">Rcae01_06728</name>
</gene>
<comment type="caution">
    <text evidence="1">The sequence shown here is derived from an EMBL/GenBank/DDBJ whole genome shotgun (WGS) entry which is preliminary data.</text>
</comment>
<accession>A0ABP9W1G2</accession>
<protein>
    <submittedName>
        <fullName evidence="1">Uncharacterized protein</fullName>
    </submittedName>
</protein>
<name>A0ABP9W1G2_9BACT</name>
<evidence type="ECO:0000313" key="2">
    <source>
        <dbReference type="Proteomes" id="UP001416858"/>
    </source>
</evidence>
<proteinExistence type="predicted"/>
<evidence type="ECO:0000313" key="1">
    <source>
        <dbReference type="EMBL" id="GAA5511212.1"/>
    </source>
</evidence>
<dbReference type="Proteomes" id="UP001416858">
    <property type="component" value="Unassembled WGS sequence"/>
</dbReference>
<dbReference type="EMBL" id="BAABRO010000045">
    <property type="protein sequence ID" value="GAA5511212.1"/>
    <property type="molecule type" value="Genomic_DNA"/>
</dbReference>
<organism evidence="1 2">
    <name type="scientific">Novipirellula caenicola</name>
    <dbReference type="NCBI Taxonomy" id="1536901"/>
    <lineage>
        <taxon>Bacteria</taxon>
        <taxon>Pseudomonadati</taxon>
        <taxon>Planctomycetota</taxon>
        <taxon>Planctomycetia</taxon>
        <taxon>Pirellulales</taxon>
        <taxon>Pirellulaceae</taxon>
        <taxon>Novipirellula</taxon>
    </lineage>
</organism>